<evidence type="ECO:0000313" key="6">
    <source>
        <dbReference type="EMBL" id="AMM32149.1"/>
    </source>
</evidence>
<dbReference type="InterPro" id="IPR039420">
    <property type="entry name" value="WalR-like"/>
</dbReference>
<dbReference type="EMBL" id="CP014518">
    <property type="protein sequence ID" value="AMM32149.1"/>
    <property type="molecule type" value="Genomic_DNA"/>
</dbReference>
<dbReference type="GO" id="GO:0003677">
    <property type="term" value="F:DNA binding"/>
    <property type="evidence" value="ECO:0007669"/>
    <property type="project" value="UniProtKB-KW"/>
</dbReference>
<evidence type="ECO:0000256" key="1">
    <source>
        <dbReference type="ARBA" id="ARBA00023015"/>
    </source>
</evidence>
<evidence type="ECO:0000256" key="3">
    <source>
        <dbReference type="ARBA" id="ARBA00023163"/>
    </source>
</evidence>
<dbReference type="InterPro" id="IPR016032">
    <property type="entry name" value="Sig_transdc_resp-reg_C-effctor"/>
</dbReference>
<gene>
    <name evidence="6" type="ORF">SA2016_1472</name>
</gene>
<protein>
    <submittedName>
        <fullName evidence="6">LuxR family transcriptional regulator</fullName>
    </submittedName>
</protein>
<evidence type="ECO:0000259" key="5">
    <source>
        <dbReference type="PROSITE" id="PS50043"/>
    </source>
</evidence>
<dbReference type="PANTHER" id="PTHR43214">
    <property type="entry name" value="TWO-COMPONENT RESPONSE REGULATOR"/>
    <property type="match status" value="1"/>
</dbReference>
<dbReference type="Proteomes" id="UP000070134">
    <property type="component" value="Chromosome"/>
</dbReference>
<dbReference type="GO" id="GO:0006355">
    <property type="term" value="P:regulation of DNA-templated transcription"/>
    <property type="evidence" value="ECO:0007669"/>
    <property type="project" value="InterPro"/>
</dbReference>
<feature type="domain" description="HTH luxR-type" evidence="5">
    <location>
        <begin position="842"/>
        <end position="907"/>
    </location>
</feature>
<dbReference type="AlphaFoldDB" id="A0A126ZYB1"/>
<dbReference type="Pfam" id="PF00196">
    <property type="entry name" value="GerE"/>
    <property type="match status" value="1"/>
</dbReference>
<name>A0A126ZYB1_9MICC</name>
<dbReference type="InterPro" id="IPR036388">
    <property type="entry name" value="WH-like_DNA-bd_sf"/>
</dbReference>
<evidence type="ECO:0000256" key="2">
    <source>
        <dbReference type="ARBA" id="ARBA00023125"/>
    </source>
</evidence>
<dbReference type="InterPro" id="IPR000792">
    <property type="entry name" value="Tscrpt_reg_LuxR_C"/>
</dbReference>
<dbReference type="PATRIC" id="fig|37927.3.peg.1520"/>
<dbReference type="PANTHER" id="PTHR43214:SF24">
    <property type="entry name" value="TRANSCRIPTIONAL REGULATORY PROTEIN NARL-RELATED"/>
    <property type="match status" value="1"/>
</dbReference>
<proteinExistence type="predicted"/>
<dbReference type="InterPro" id="IPR003593">
    <property type="entry name" value="AAA+_ATPase"/>
</dbReference>
<dbReference type="PRINTS" id="PR00038">
    <property type="entry name" value="HTHLUXR"/>
</dbReference>
<reference evidence="6 7" key="1">
    <citation type="submission" date="2016-02" db="EMBL/GenBank/DDBJ databases">
        <title>Complete genome of Sinomonas atrocyanea KCTC 3377.</title>
        <authorList>
            <person name="Kim K.M."/>
        </authorList>
    </citation>
    <scope>NUCLEOTIDE SEQUENCE [LARGE SCALE GENOMIC DNA]</scope>
    <source>
        <strain evidence="6 7">KCTC 3377</strain>
    </source>
</reference>
<dbReference type="PROSITE" id="PS50043">
    <property type="entry name" value="HTH_LUXR_2"/>
    <property type="match status" value="1"/>
</dbReference>
<keyword evidence="3" id="KW-0804">Transcription</keyword>
<dbReference type="CDD" id="cd06170">
    <property type="entry name" value="LuxR_C_like"/>
    <property type="match status" value="1"/>
</dbReference>
<keyword evidence="7" id="KW-1185">Reference proteome</keyword>
<dbReference type="STRING" id="37927.SA2016_1472"/>
<dbReference type="OrthoDB" id="3197423at2"/>
<dbReference type="SUPFAM" id="SSF52540">
    <property type="entry name" value="P-loop containing nucleoside triphosphate hydrolases"/>
    <property type="match status" value="1"/>
</dbReference>
<dbReference type="RefSeq" id="WP_066496975.1">
    <property type="nucleotide sequence ID" value="NZ_BJMO01000030.1"/>
</dbReference>
<sequence>MSPGPPHRPPPRGSRADTERVVELLTRPATAAVLVLGEMGMGKSALLDRVAAALGERLEVLRLHGSPALAKVPYSVLAPFLGNAHPAESGSRVEVLRAFWRAVEARRQKAAADLLLVIDDAHELDPASSEVVAELVSARWAKAALAAPSGAALPRPLMELWLDDGVERVDLAPLAVDEVRRYLEAKLGGPVLPTVPLLFWRESGGNPLLLARLVEEARKAGTLRRHGQTWLVTGELPHRGEGLLALVRAQLGRLGPDEREALTLIVVAEPAPFELVERECGAEAVRRLAAMRLVRPAEGPDGVLRLRHAVYGDALLPLIPLTASLSLRERTAGHLARQASTADGLVRAVTWALDCGVPVEDEALLRAARLSLRRLGNTLAVEAASAVRLSASRDAAREVLGQVAYSRGRYAEAVALLRPTASERGVLRPGLAGALVWLAARGALGHPVVAVRDDVERLPGAGEGGLRDLLGLAAACAAGDRDAVASGLGRWRAGPGRDAVARQGWAAEAVAGAVEAELLVAAGRPVGAAPPLRAALERATEDADAAPFLQAFAAIRLVLAGLAAGEWDAAEDDLQRFLISTTAGLVAEGAAAQTARGVALTRCGRFREAWDALAPALDALQGRGPGHLLPFTAALAAYAGARAGERGPARALLAQFRVGQSGPAPSDPGPSDPAQSEDAPAPSIALLQPLAALFSAAAGHALDAGPGSSGAAATASGDSLEAAVNAAAGEGRLDVALQGELLCFEAGRRDRLGRLLEVARSTEGRWAEAAALLASAFAERSPAGLLQAGERLSGEGWTAYAGDCFAEASRGFDRALQRSEARAAWAKKSACDALLGDGAPRPSAGAALLTPREREVVAFAAAGLSDREIAERLTVSVRTVEGHLYRAYAKLAVTSREQLGSALGTSGTATGP</sequence>
<dbReference type="Gene3D" id="1.10.10.10">
    <property type="entry name" value="Winged helix-like DNA-binding domain superfamily/Winged helix DNA-binding domain"/>
    <property type="match status" value="1"/>
</dbReference>
<dbReference type="InterPro" id="IPR027417">
    <property type="entry name" value="P-loop_NTPase"/>
</dbReference>
<keyword evidence="2" id="KW-0238">DNA-binding</keyword>
<dbReference type="SMART" id="SM00421">
    <property type="entry name" value="HTH_LUXR"/>
    <property type="match status" value="1"/>
</dbReference>
<dbReference type="Pfam" id="PF13191">
    <property type="entry name" value="AAA_16"/>
    <property type="match status" value="1"/>
</dbReference>
<evidence type="ECO:0000256" key="4">
    <source>
        <dbReference type="SAM" id="MobiDB-lite"/>
    </source>
</evidence>
<evidence type="ECO:0000313" key="7">
    <source>
        <dbReference type="Proteomes" id="UP000070134"/>
    </source>
</evidence>
<feature type="region of interest" description="Disordered" evidence="4">
    <location>
        <begin position="659"/>
        <end position="680"/>
    </location>
</feature>
<organism evidence="6 7">
    <name type="scientific">Sinomonas atrocyanea</name>
    <dbReference type="NCBI Taxonomy" id="37927"/>
    <lineage>
        <taxon>Bacteria</taxon>
        <taxon>Bacillati</taxon>
        <taxon>Actinomycetota</taxon>
        <taxon>Actinomycetes</taxon>
        <taxon>Micrococcales</taxon>
        <taxon>Micrococcaceae</taxon>
        <taxon>Sinomonas</taxon>
    </lineage>
</organism>
<dbReference type="SUPFAM" id="SSF46894">
    <property type="entry name" value="C-terminal effector domain of the bipartite response regulators"/>
    <property type="match status" value="1"/>
</dbReference>
<keyword evidence="1" id="KW-0805">Transcription regulation</keyword>
<dbReference type="InterPro" id="IPR041664">
    <property type="entry name" value="AAA_16"/>
</dbReference>
<accession>A0A126ZYB1</accession>
<dbReference type="Gene3D" id="3.40.50.300">
    <property type="entry name" value="P-loop containing nucleotide triphosphate hydrolases"/>
    <property type="match status" value="1"/>
</dbReference>
<dbReference type="KEGG" id="satk:SA2016_1472"/>
<dbReference type="SMART" id="SM00382">
    <property type="entry name" value="AAA"/>
    <property type="match status" value="1"/>
</dbReference>